<sequence length="466" mass="52740">MNSGRIPSQDLSPDGGSGLYAKRRRIQIKDVKGHYQRLRDTSVRLVVALYLVLPWLTWNGRQAILFDLPERRFHIFGVTFWPQDFLFLAWALIIAALGLFFVTVFAGRVYCGYVCPQTAWTRLFMAIEQRCEGDRHQRLKWDRAPWGAEKLLRRGLKHVLWLALALATGVTFVGYFTPIRELLPALVSGEVGGWTLFWSGFFTVATYGNAGFMREQVCLYMCPYARFQSVMFDRDTLVVSYDRARGEPRRRGARKSSGQEPAGDCVDCGLCVQVCPTGIDIRDGLQYECITCAACVDACDQVMARIGRPRGLIDYTTENTLNGRRSRVLRPRLIGYGLVMVLMMGWFAAGLVQRVPLQVDVLRDRNQLYRLTADGRIENSYRLEILNKDQQAHDYRLSLDAPEGLTLVQGNPTFTLAGGEHRSLPVTVSGDPYAGEVRSATVRFRVRSSEPRSTMETTHEARFIAP</sequence>
<keyword evidence="7" id="KW-1133">Transmembrane helix</keyword>
<evidence type="ECO:0000259" key="8">
    <source>
        <dbReference type="PROSITE" id="PS51379"/>
    </source>
</evidence>
<dbReference type="InterPro" id="IPR017896">
    <property type="entry name" value="4Fe4S_Fe-S-bd"/>
</dbReference>
<dbReference type="InterPro" id="IPR017900">
    <property type="entry name" value="4Fe4S_Fe_S_CS"/>
</dbReference>
<dbReference type="InterPro" id="IPR051684">
    <property type="entry name" value="Electron_Trans/Redox"/>
</dbReference>
<keyword evidence="3" id="KW-0479">Metal-binding</keyword>
<evidence type="ECO:0000313" key="10">
    <source>
        <dbReference type="Proteomes" id="UP000644441"/>
    </source>
</evidence>
<dbReference type="EMBL" id="ARXR01000011">
    <property type="protein sequence ID" value="MBF5053068.1"/>
    <property type="molecule type" value="Genomic_DNA"/>
</dbReference>
<keyword evidence="6" id="KW-0411">Iron-sulfur</keyword>
<dbReference type="PROSITE" id="PS00198">
    <property type="entry name" value="4FE4S_FER_1"/>
    <property type="match status" value="1"/>
</dbReference>
<feature type="transmembrane region" description="Helical" evidence="7">
    <location>
        <begin position="333"/>
        <end position="352"/>
    </location>
</feature>
<keyword evidence="10" id="KW-1185">Reference proteome</keyword>
<dbReference type="NCBIfam" id="TIGR02745">
    <property type="entry name" value="ccoG_rdxA_fixG"/>
    <property type="match status" value="1"/>
</dbReference>
<keyword evidence="5" id="KW-0408">Iron</keyword>
<name>A0ABS0AFZ9_9GAMM</name>
<evidence type="ECO:0000256" key="1">
    <source>
        <dbReference type="ARBA" id="ARBA00022448"/>
    </source>
</evidence>
<dbReference type="RefSeq" id="WP_194855902.1">
    <property type="nucleotide sequence ID" value="NZ_ARXR01000011.1"/>
</dbReference>
<keyword evidence="2" id="KW-0004">4Fe-4S</keyword>
<evidence type="ECO:0000313" key="9">
    <source>
        <dbReference type="EMBL" id="MBF5053068.1"/>
    </source>
</evidence>
<dbReference type="Proteomes" id="UP000644441">
    <property type="component" value="Unassembled WGS sequence"/>
</dbReference>
<dbReference type="Pfam" id="PF13746">
    <property type="entry name" value="Fer4_18"/>
    <property type="match status" value="1"/>
</dbReference>
<dbReference type="PROSITE" id="PS51379">
    <property type="entry name" value="4FE4S_FER_2"/>
    <property type="match status" value="1"/>
</dbReference>
<keyword evidence="7" id="KW-0472">Membrane</keyword>
<dbReference type="PANTHER" id="PTHR30176:SF3">
    <property type="entry name" value="FERREDOXIN-TYPE PROTEIN NAPH"/>
    <property type="match status" value="1"/>
</dbReference>
<gene>
    <name evidence="9" type="ORF">ISO4_01670</name>
</gene>
<reference evidence="9 10" key="1">
    <citation type="submission" date="2012-09" db="EMBL/GenBank/DDBJ databases">
        <title>Genome Sequence of alkane-degrading Bacterium Alcanivorax venustensis ISO4.</title>
        <authorList>
            <person name="Lai Q."/>
            <person name="Shao Z."/>
        </authorList>
    </citation>
    <scope>NUCLEOTIDE SEQUENCE [LARGE SCALE GENOMIC DNA]</scope>
    <source>
        <strain evidence="9 10">ISO4</strain>
    </source>
</reference>
<feature type="transmembrane region" description="Helical" evidence="7">
    <location>
        <begin position="85"/>
        <end position="106"/>
    </location>
</feature>
<evidence type="ECO:0000256" key="7">
    <source>
        <dbReference type="SAM" id="Phobius"/>
    </source>
</evidence>
<dbReference type="Gene3D" id="2.60.40.10">
    <property type="entry name" value="Immunoglobulins"/>
    <property type="match status" value="1"/>
</dbReference>
<dbReference type="PANTHER" id="PTHR30176">
    <property type="entry name" value="FERREDOXIN-TYPE PROTEIN NAPH"/>
    <property type="match status" value="1"/>
</dbReference>
<evidence type="ECO:0000256" key="6">
    <source>
        <dbReference type="ARBA" id="ARBA00023014"/>
    </source>
</evidence>
<evidence type="ECO:0000256" key="4">
    <source>
        <dbReference type="ARBA" id="ARBA00022982"/>
    </source>
</evidence>
<dbReference type="Pfam" id="PF11614">
    <property type="entry name" value="FixG_C"/>
    <property type="match status" value="1"/>
</dbReference>
<keyword evidence="4" id="KW-0249">Electron transport</keyword>
<keyword evidence="1" id="KW-0813">Transport</keyword>
<feature type="transmembrane region" description="Helical" evidence="7">
    <location>
        <begin position="41"/>
        <end position="58"/>
    </location>
</feature>
<dbReference type="Pfam" id="PF12801">
    <property type="entry name" value="Fer4_5"/>
    <property type="match status" value="1"/>
</dbReference>
<evidence type="ECO:0000256" key="3">
    <source>
        <dbReference type="ARBA" id="ARBA00022723"/>
    </source>
</evidence>
<comment type="caution">
    <text evidence="9">The sequence shown here is derived from an EMBL/GenBank/DDBJ whole genome shotgun (WGS) entry which is preliminary data.</text>
</comment>
<feature type="transmembrane region" description="Helical" evidence="7">
    <location>
        <begin position="191"/>
        <end position="212"/>
    </location>
</feature>
<dbReference type="InterPro" id="IPR032879">
    <property type="entry name" value="FixG_C"/>
</dbReference>
<dbReference type="InterPro" id="IPR013783">
    <property type="entry name" value="Ig-like_fold"/>
</dbReference>
<evidence type="ECO:0000256" key="5">
    <source>
        <dbReference type="ARBA" id="ARBA00023004"/>
    </source>
</evidence>
<feature type="domain" description="4Fe-4S ferredoxin-type" evidence="8">
    <location>
        <begin position="255"/>
        <end position="284"/>
    </location>
</feature>
<proteinExistence type="predicted"/>
<organism evidence="9 10">
    <name type="scientific">Alloalcanivorax venustensis ISO4</name>
    <dbReference type="NCBI Taxonomy" id="1177184"/>
    <lineage>
        <taxon>Bacteria</taxon>
        <taxon>Pseudomonadati</taxon>
        <taxon>Pseudomonadota</taxon>
        <taxon>Gammaproteobacteria</taxon>
        <taxon>Oceanospirillales</taxon>
        <taxon>Alcanivoracaceae</taxon>
        <taxon>Alloalcanivorax</taxon>
    </lineage>
</organism>
<keyword evidence="7" id="KW-0812">Transmembrane</keyword>
<protein>
    <submittedName>
        <fullName evidence="9">(Fe-S)-binding protein</fullName>
    </submittedName>
</protein>
<feature type="transmembrane region" description="Helical" evidence="7">
    <location>
        <begin position="159"/>
        <end position="179"/>
    </location>
</feature>
<dbReference type="InterPro" id="IPR014116">
    <property type="entry name" value="Cyt_c_oxidase_cbb3_FixG"/>
</dbReference>
<evidence type="ECO:0000256" key="2">
    <source>
        <dbReference type="ARBA" id="ARBA00022485"/>
    </source>
</evidence>
<dbReference type="SUPFAM" id="SSF54862">
    <property type="entry name" value="4Fe-4S ferredoxins"/>
    <property type="match status" value="1"/>
</dbReference>
<accession>A0ABS0AFZ9</accession>